<dbReference type="AlphaFoldDB" id="A0A0C3Q4U6"/>
<evidence type="ECO:0000313" key="1">
    <source>
        <dbReference type="EMBL" id="KIO17939.1"/>
    </source>
</evidence>
<feature type="non-terminal residue" evidence="1">
    <location>
        <position position="70"/>
    </location>
</feature>
<name>A0A0C3Q4U6_9AGAM</name>
<accession>A0A0C3Q4U6</accession>
<dbReference type="HOGENOM" id="CLU_001324_10_1_1"/>
<gene>
    <name evidence="1" type="ORF">M407DRAFT_49132</name>
</gene>
<reference evidence="2" key="2">
    <citation type="submission" date="2015-01" db="EMBL/GenBank/DDBJ databases">
        <title>Evolutionary Origins and Diversification of the Mycorrhizal Mutualists.</title>
        <authorList>
            <consortium name="DOE Joint Genome Institute"/>
            <consortium name="Mycorrhizal Genomics Consortium"/>
            <person name="Kohler A."/>
            <person name="Kuo A."/>
            <person name="Nagy L.G."/>
            <person name="Floudas D."/>
            <person name="Copeland A."/>
            <person name="Barry K.W."/>
            <person name="Cichocki N."/>
            <person name="Veneault-Fourrey C."/>
            <person name="LaButti K."/>
            <person name="Lindquist E.A."/>
            <person name="Lipzen A."/>
            <person name="Lundell T."/>
            <person name="Morin E."/>
            <person name="Murat C."/>
            <person name="Riley R."/>
            <person name="Ohm R."/>
            <person name="Sun H."/>
            <person name="Tunlid A."/>
            <person name="Henrissat B."/>
            <person name="Grigoriev I.V."/>
            <person name="Hibbett D.S."/>
            <person name="Martin F."/>
        </authorList>
    </citation>
    <scope>NUCLEOTIDE SEQUENCE [LARGE SCALE GENOMIC DNA]</scope>
    <source>
        <strain evidence="2">MUT 4182</strain>
    </source>
</reference>
<reference evidence="1 2" key="1">
    <citation type="submission" date="2014-04" db="EMBL/GenBank/DDBJ databases">
        <authorList>
            <consortium name="DOE Joint Genome Institute"/>
            <person name="Kuo A."/>
            <person name="Girlanda M."/>
            <person name="Perotto S."/>
            <person name="Kohler A."/>
            <person name="Nagy L.G."/>
            <person name="Floudas D."/>
            <person name="Copeland A."/>
            <person name="Barry K.W."/>
            <person name="Cichocki N."/>
            <person name="Veneault-Fourrey C."/>
            <person name="LaButti K."/>
            <person name="Lindquist E.A."/>
            <person name="Lipzen A."/>
            <person name="Lundell T."/>
            <person name="Morin E."/>
            <person name="Murat C."/>
            <person name="Sun H."/>
            <person name="Tunlid A."/>
            <person name="Henrissat B."/>
            <person name="Grigoriev I.V."/>
            <person name="Hibbett D.S."/>
            <person name="Martin F."/>
            <person name="Nordberg H.P."/>
            <person name="Cantor M.N."/>
            <person name="Hua S.X."/>
        </authorList>
    </citation>
    <scope>NUCLEOTIDE SEQUENCE [LARGE SCALE GENOMIC DNA]</scope>
    <source>
        <strain evidence="1 2">MUT 4182</strain>
    </source>
</reference>
<dbReference type="Proteomes" id="UP000054248">
    <property type="component" value="Unassembled WGS sequence"/>
</dbReference>
<dbReference type="EMBL" id="KN823329">
    <property type="protein sequence ID" value="KIO17939.1"/>
    <property type="molecule type" value="Genomic_DNA"/>
</dbReference>
<sequence length="70" mass="7802">FTDYKSQARTLSHVVLDIASAASLESAYVMVSRAIGLNNVLVLRPFELSKIQPRQSPGVISEMIRLERLD</sequence>
<evidence type="ECO:0000313" key="2">
    <source>
        <dbReference type="Proteomes" id="UP000054248"/>
    </source>
</evidence>
<keyword evidence="2" id="KW-1185">Reference proteome</keyword>
<dbReference type="OrthoDB" id="432234at2759"/>
<feature type="non-terminal residue" evidence="1">
    <location>
        <position position="1"/>
    </location>
</feature>
<organism evidence="1 2">
    <name type="scientific">Tulasnella calospora MUT 4182</name>
    <dbReference type="NCBI Taxonomy" id="1051891"/>
    <lineage>
        <taxon>Eukaryota</taxon>
        <taxon>Fungi</taxon>
        <taxon>Dikarya</taxon>
        <taxon>Basidiomycota</taxon>
        <taxon>Agaricomycotina</taxon>
        <taxon>Agaricomycetes</taxon>
        <taxon>Cantharellales</taxon>
        <taxon>Tulasnellaceae</taxon>
        <taxon>Tulasnella</taxon>
    </lineage>
</organism>
<protein>
    <submittedName>
        <fullName evidence="1">Uncharacterized protein</fullName>
    </submittedName>
</protein>
<proteinExistence type="predicted"/>